<evidence type="ECO:0000313" key="2">
    <source>
        <dbReference type="Proteomes" id="UP000273252"/>
    </source>
</evidence>
<dbReference type="SUPFAM" id="SSF54857">
    <property type="entry name" value="DNA damage-inducible protein DinI"/>
    <property type="match status" value="1"/>
</dbReference>
<comment type="caution">
    <text evidence="1">The sequence shown here is derived from an EMBL/GenBank/DDBJ whole genome shotgun (WGS) entry which is preliminary data.</text>
</comment>
<dbReference type="EMBL" id="QVMU01000019">
    <property type="protein sequence ID" value="RJX68708.1"/>
    <property type="molecule type" value="Genomic_DNA"/>
</dbReference>
<name>A0A3A6QLP6_9VIBR</name>
<reference evidence="1 2" key="1">
    <citation type="submission" date="2018-08" db="EMBL/GenBank/DDBJ databases">
        <title>Vibrio isolated from the Eastern China Marginal Seas.</title>
        <authorList>
            <person name="Li Y."/>
        </authorList>
    </citation>
    <scope>NUCLEOTIDE SEQUENCE [LARGE SCALE GENOMIC DNA]</scope>
    <source>
        <strain evidence="1 2">BEI233</strain>
    </source>
</reference>
<dbReference type="AlphaFoldDB" id="A0A3A6QLP6"/>
<dbReference type="InterPro" id="IPR010391">
    <property type="entry name" value="DNA_damage-inducible_DinI-like"/>
</dbReference>
<dbReference type="PANTHER" id="PTHR36572:SF2">
    <property type="entry name" value="DNA DAMAGE-INDUCIBLE PROTEIN I"/>
    <property type="match status" value="1"/>
</dbReference>
<dbReference type="GO" id="GO:0009432">
    <property type="term" value="P:SOS response"/>
    <property type="evidence" value="ECO:0007669"/>
    <property type="project" value="TreeGrafter"/>
</dbReference>
<protein>
    <submittedName>
        <fullName evidence="1">DinI family protein</fullName>
    </submittedName>
</protein>
<organism evidence="1 2">
    <name type="scientific">Vibrio sinensis</name>
    <dbReference type="NCBI Taxonomy" id="2302434"/>
    <lineage>
        <taxon>Bacteria</taxon>
        <taxon>Pseudomonadati</taxon>
        <taxon>Pseudomonadota</taxon>
        <taxon>Gammaproteobacteria</taxon>
        <taxon>Vibrionales</taxon>
        <taxon>Vibrionaceae</taxon>
        <taxon>Vibrio</taxon>
    </lineage>
</organism>
<gene>
    <name evidence="1" type="ORF">DZ860_17095</name>
</gene>
<accession>A0A3A6QLP6</accession>
<dbReference type="PANTHER" id="PTHR36572">
    <property type="entry name" value="DNA DAMAGE-INDUCIBLE PROTEIN I-RELATED"/>
    <property type="match status" value="1"/>
</dbReference>
<sequence>MRIEMMVDEKMLPKQGCSKITAEMEKRLLTLYPDIRIRVRKGSNNQLDIYAKIKDDKKKIHNIIEAMFNESDEWLTTEFA</sequence>
<proteinExistence type="predicted"/>
<dbReference type="InterPro" id="IPR036687">
    <property type="entry name" value="DinI-like_sf"/>
</dbReference>
<dbReference type="Gene3D" id="3.30.910.10">
    <property type="entry name" value="DinI-like"/>
    <property type="match status" value="1"/>
</dbReference>
<dbReference type="OrthoDB" id="5895158at2"/>
<keyword evidence="2" id="KW-1185">Reference proteome</keyword>
<dbReference type="RefSeq" id="WP_120033729.1">
    <property type="nucleotide sequence ID" value="NZ_QVMU01000019.1"/>
</dbReference>
<dbReference type="Pfam" id="PF06183">
    <property type="entry name" value="DinI"/>
    <property type="match status" value="1"/>
</dbReference>
<evidence type="ECO:0000313" key="1">
    <source>
        <dbReference type="EMBL" id="RJX68708.1"/>
    </source>
</evidence>
<dbReference type="Proteomes" id="UP000273252">
    <property type="component" value="Unassembled WGS sequence"/>
</dbReference>